<sequence length="330" mass="35232">MKSKTKEPISSVGAVHRRRSSSRRRIADEVVRNNLARRVRSTNALTSSPVASSGRASDSDLPPSRLPPDPDNAQASSQSHLQAPPRPVSSIITSRSVQCGSIHKLGALSTDVLGLQHSSTKVPQRQSSRRSIRTAASTYSANHLATPEQPLSSQVSDQSTLDQSNNVSTSVYLDASQHLPVPTTASDKPGTIGSASTKSLQQSPTTYYDASQTAPSSPAGMLLRPVYAQLAFRFMAPQTLEPRQSELDVLDSSLLQGGPTPNATGRSGVTLASVGEHHVRSDGSDRKIRSIPESLDRFQNHSPPSSSVHGSTEAITGVEVPSPRRRSCRH</sequence>
<comment type="caution">
    <text evidence="2">The sequence shown here is derived from an EMBL/GenBank/DDBJ whole genome shotgun (WGS) entry which is preliminary data.</text>
</comment>
<dbReference type="Proteomes" id="UP000193411">
    <property type="component" value="Unassembled WGS sequence"/>
</dbReference>
<dbReference type="AlphaFoldDB" id="A0A1Y2HKS1"/>
<evidence type="ECO:0000313" key="3">
    <source>
        <dbReference type="Proteomes" id="UP000193411"/>
    </source>
</evidence>
<organism evidence="2 3">
    <name type="scientific">Catenaria anguillulae PL171</name>
    <dbReference type="NCBI Taxonomy" id="765915"/>
    <lineage>
        <taxon>Eukaryota</taxon>
        <taxon>Fungi</taxon>
        <taxon>Fungi incertae sedis</taxon>
        <taxon>Blastocladiomycota</taxon>
        <taxon>Blastocladiomycetes</taxon>
        <taxon>Blastocladiales</taxon>
        <taxon>Catenariaceae</taxon>
        <taxon>Catenaria</taxon>
    </lineage>
</organism>
<feature type="compositionally biased region" description="Basic residues" evidence="1">
    <location>
        <begin position="15"/>
        <end position="24"/>
    </location>
</feature>
<feature type="region of interest" description="Disordered" evidence="1">
    <location>
        <begin position="1"/>
        <end position="87"/>
    </location>
</feature>
<feature type="compositionally biased region" description="Polar residues" evidence="1">
    <location>
        <begin position="300"/>
        <end position="314"/>
    </location>
</feature>
<keyword evidence="3" id="KW-1185">Reference proteome</keyword>
<feature type="compositionally biased region" description="Polar residues" evidence="1">
    <location>
        <begin position="41"/>
        <end position="56"/>
    </location>
</feature>
<accession>A0A1Y2HKS1</accession>
<feature type="compositionally biased region" description="Polar residues" evidence="1">
    <location>
        <begin position="193"/>
        <end position="216"/>
    </location>
</feature>
<gene>
    <name evidence="2" type="ORF">BCR44DRAFT_1195522</name>
</gene>
<feature type="region of interest" description="Disordered" evidence="1">
    <location>
        <begin position="275"/>
        <end position="330"/>
    </location>
</feature>
<proteinExistence type="predicted"/>
<protein>
    <submittedName>
        <fullName evidence="2">Uncharacterized protein</fullName>
    </submittedName>
</protein>
<feature type="compositionally biased region" description="Polar residues" evidence="1">
    <location>
        <begin position="140"/>
        <end position="171"/>
    </location>
</feature>
<name>A0A1Y2HKS1_9FUNG</name>
<evidence type="ECO:0000256" key="1">
    <source>
        <dbReference type="SAM" id="MobiDB-lite"/>
    </source>
</evidence>
<feature type="region of interest" description="Disordered" evidence="1">
    <location>
        <begin position="140"/>
        <end position="219"/>
    </location>
</feature>
<dbReference type="EMBL" id="MCFL01000034">
    <property type="protein sequence ID" value="ORZ33692.1"/>
    <property type="molecule type" value="Genomic_DNA"/>
</dbReference>
<reference evidence="2 3" key="1">
    <citation type="submission" date="2016-07" db="EMBL/GenBank/DDBJ databases">
        <title>Pervasive Adenine N6-methylation of Active Genes in Fungi.</title>
        <authorList>
            <consortium name="DOE Joint Genome Institute"/>
            <person name="Mondo S.J."/>
            <person name="Dannebaum R.O."/>
            <person name="Kuo R.C."/>
            <person name="Labutti K."/>
            <person name="Haridas S."/>
            <person name="Kuo A."/>
            <person name="Salamov A."/>
            <person name="Ahrendt S.R."/>
            <person name="Lipzen A."/>
            <person name="Sullivan W."/>
            <person name="Andreopoulos W.B."/>
            <person name="Clum A."/>
            <person name="Lindquist E."/>
            <person name="Daum C."/>
            <person name="Ramamoorthy G.K."/>
            <person name="Gryganskyi A."/>
            <person name="Culley D."/>
            <person name="Magnuson J.K."/>
            <person name="James T.Y."/>
            <person name="O'Malley M.A."/>
            <person name="Stajich J.E."/>
            <person name="Spatafora J.W."/>
            <person name="Visel A."/>
            <person name="Grigoriev I.V."/>
        </authorList>
    </citation>
    <scope>NUCLEOTIDE SEQUENCE [LARGE SCALE GENOMIC DNA]</scope>
    <source>
        <strain evidence="2 3">PL171</strain>
    </source>
</reference>
<feature type="compositionally biased region" description="Basic and acidic residues" evidence="1">
    <location>
        <begin position="275"/>
        <end position="299"/>
    </location>
</feature>
<evidence type="ECO:0000313" key="2">
    <source>
        <dbReference type="EMBL" id="ORZ33692.1"/>
    </source>
</evidence>